<feature type="compositionally biased region" description="Low complexity" evidence="11">
    <location>
        <begin position="419"/>
        <end position="437"/>
    </location>
</feature>
<dbReference type="Ensembl" id="ENSCCRT00010020650.1">
    <property type="protein sequence ID" value="ENSCCRP00010018882.1"/>
    <property type="gene ID" value="ENSCCRG00010008184.1"/>
</dbReference>
<feature type="compositionally biased region" description="Acidic residues" evidence="11">
    <location>
        <begin position="98"/>
        <end position="124"/>
    </location>
</feature>
<dbReference type="SUPFAM" id="SSF52047">
    <property type="entry name" value="RNI-like"/>
    <property type="match status" value="1"/>
</dbReference>
<feature type="compositionally biased region" description="Basic and acidic residues" evidence="11">
    <location>
        <begin position="79"/>
        <end position="97"/>
    </location>
</feature>
<reference evidence="12" key="1">
    <citation type="submission" date="2025-08" db="UniProtKB">
        <authorList>
            <consortium name="Ensembl"/>
        </authorList>
    </citation>
    <scope>IDENTIFICATION</scope>
</reference>
<evidence type="ECO:0000256" key="4">
    <source>
        <dbReference type="ARBA" id="ARBA00023054"/>
    </source>
</evidence>
<organism evidence="12 13">
    <name type="scientific">Cyprinus carpio</name>
    <name type="common">Common carp</name>
    <dbReference type="NCBI Taxonomy" id="7962"/>
    <lineage>
        <taxon>Eukaryota</taxon>
        <taxon>Metazoa</taxon>
        <taxon>Chordata</taxon>
        <taxon>Craniata</taxon>
        <taxon>Vertebrata</taxon>
        <taxon>Euteleostomi</taxon>
        <taxon>Actinopterygii</taxon>
        <taxon>Neopterygii</taxon>
        <taxon>Teleostei</taxon>
        <taxon>Ostariophysi</taxon>
        <taxon>Cypriniformes</taxon>
        <taxon>Cyprinidae</taxon>
        <taxon>Cyprininae</taxon>
        <taxon>Cyprinus</taxon>
    </lineage>
</organism>
<evidence type="ECO:0000256" key="6">
    <source>
        <dbReference type="ARBA" id="ARBA00023212"/>
    </source>
</evidence>
<evidence type="ECO:0000256" key="7">
    <source>
        <dbReference type="ARBA" id="ARBA00037833"/>
    </source>
</evidence>
<reference evidence="12" key="2">
    <citation type="submission" date="2025-09" db="UniProtKB">
        <authorList>
            <consortium name="Ensembl"/>
        </authorList>
    </citation>
    <scope>IDENTIFICATION</scope>
</reference>
<feature type="region of interest" description="Disordered" evidence="11">
    <location>
        <begin position="79"/>
        <end position="214"/>
    </location>
</feature>
<evidence type="ECO:0000256" key="5">
    <source>
        <dbReference type="ARBA" id="ARBA00023203"/>
    </source>
</evidence>
<comment type="subcellular location">
    <subcellularLocation>
        <location evidence="1">Cytoplasm</location>
        <location evidence="1">Cytoskeleton</location>
    </subcellularLocation>
    <subcellularLocation>
        <location evidence="7">Cytoplasm</location>
        <location evidence="7">Myofibril</location>
        <location evidence="7">Sarcomere</location>
        <location evidence="7">M line</location>
    </subcellularLocation>
</comment>
<dbReference type="GO" id="GO:0031430">
    <property type="term" value="C:M band"/>
    <property type="evidence" value="ECO:0007669"/>
    <property type="project" value="UniProtKB-SubCell"/>
</dbReference>
<dbReference type="GO" id="GO:0003779">
    <property type="term" value="F:actin binding"/>
    <property type="evidence" value="ECO:0007669"/>
    <property type="project" value="UniProtKB-KW"/>
</dbReference>
<protein>
    <recommendedName>
        <fullName evidence="9">Leiomodin-2</fullName>
    </recommendedName>
    <alternativeName>
        <fullName evidence="10">Cardiac leiomodin</fullName>
    </alternativeName>
</protein>
<keyword evidence="5" id="KW-0009">Actin-binding</keyword>
<dbReference type="GO" id="GO:0005523">
    <property type="term" value="F:tropomyosin binding"/>
    <property type="evidence" value="ECO:0007669"/>
    <property type="project" value="InterPro"/>
</dbReference>
<evidence type="ECO:0000256" key="3">
    <source>
        <dbReference type="ARBA" id="ARBA00022490"/>
    </source>
</evidence>
<dbReference type="PANTHER" id="PTHR10901:SF12">
    <property type="entry name" value="LEIOMODIN-2"/>
    <property type="match status" value="1"/>
</dbReference>
<keyword evidence="13" id="KW-1185">Reference proteome</keyword>
<keyword evidence="3" id="KW-0963">Cytoplasm</keyword>
<comment type="similarity">
    <text evidence="2">Belongs to the tropomodulin family.</text>
</comment>
<feature type="region of interest" description="Disordered" evidence="11">
    <location>
        <begin position="37"/>
        <end position="64"/>
    </location>
</feature>
<name>A0A8C1IKN5_CYPCA</name>
<accession>A0A8C1IKN5</accession>
<evidence type="ECO:0000313" key="13">
    <source>
        <dbReference type="Proteomes" id="UP000694427"/>
    </source>
</evidence>
<dbReference type="Pfam" id="PF03250">
    <property type="entry name" value="Tropomodulin"/>
    <property type="match status" value="1"/>
</dbReference>
<dbReference type="FunFam" id="3.80.10.10:FF:000132">
    <property type="entry name" value="Leiomodin 2"/>
    <property type="match status" value="1"/>
</dbReference>
<evidence type="ECO:0000256" key="9">
    <source>
        <dbReference type="ARBA" id="ARBA00070933"/>
    </source>
</evidence>
<dbReference type="Gene3D" id="3.80.10.10">
    <property type="entry name" value="Ribonuclease Inhibitor"/>
    <property type="match status" value="1"/>
</dbReference>
<feature type="compositionally biased region" description="Polar residues" evidence="11">
    <location>
        <begin position="407"/>
        <end position="418"/>
    </location>
</feature>
<dbReference type="Proteomes" id="UP000694427">
    <property type="component" value="Unplaced"/>
</dbReference>
<feature type="compositionally biased region" description="Acidic residues" evidence="11">
    <location>
        <begin position="133"/>
        <end position="173"/>
    </location>
</feature>
<dbReference type="GO" id="GO:0051694">
    <property type="term" value="P:pointed-end actin filament capping"/>
    <property type="evidence" value="ECO:0007669"/>
    <property type="project" value="InterPro"/>
</dbReference>
<feature type="region of interest" description="Disordered" evidence="11">
    <location>
        <begin position="400"/>
        <end position="516"/>
    </location>
</feature>
<evidence type="ECO:0000313" key="12">
    <source>
        <dbReference type="Ensembl" id="ENSCCRP00010018882.1"/>
    </source>
</evidence>
<evidence type="ECO:0000256" key="8">
    <source>
        <dbReference type="ARBA" id="ARBA00056797"/>
    </source>
</evidence>
<keyword evidence="4" id="KW-0175">Coiled coil</keyword>
<sequence length="570" mass="64755">MSTFGYRRELSKYEDLDEDELLASLTAEELQELEKELADIDPDDNLPIGLRQRDQTAKTPTGTFSREALMKYWENETRKLLEEERIGSTSPRQKDEDSREEEECMTESDNEESGDEKDEAEECEKDVQKYQEAEQDQDEESEPEEPITEEEDVEEEEEEKEEEEEEEEEENEEENRPKIAPTLDCTPHPQQCWSSNGQSNQRQAEPVKQYSTLMSEPKVQVQEPSRMSGNPTVVDEVLEKILSNDPDTTEVNLNNIDNISQDTLIRFAEALRSNTHVRFFSLANTHADDQVAFAVAKMLRENSNITNLNIESNFITGKGILALVQALTRNSILTEMRFHNQRHICGGQVEMEIVKLLRENTTLIKLGYQFDLPGPRISMTTILTRNQDLQRQKRMHELRQLQGGAATPTNPRTVALQKSTTTSSPYSSPRSSPWSSPKLPHIDTAKKNDPPAPPPPPPPPPPPTSKASIPEKKAPSRMIAEVIKQQEGTSTKQQQGPTKSKSKKGKKGAAKQTETDSILMKLKNTLRPINDREFSRPSTPQRGAHDELMAAIRGSNIRNLRRVEVPKYLR</sequence>
<comment type="function">
    <text evidence="8">Mediates nucleation of actin filaments and thereby promotes actin polymerization. Plays a role in the regulation of actin filament length. Required for normal sarcomere organization in the heart, and for normal heart function.</text>
</comment>
<dbReference type="InterPro" id="IPR004934">
    <property type="entry name" value="TMOD"/>
</dbReference>
<feature type="compositionally biased region" description="Polar residues" evidence="11">
    <location>
        <begin position="188"/>
        <end position="214"/>
    </location>
</feature>
<dbReference type="AlphaFoldDB" id="A0A8C1IKN5"/>
<feature type="compositionally biased region" description="Basic residues" evidence="11">
    <location>
        <begin position="500"/>
        <end position="509"/>
    </location>
</feature>
<dbReference type="GO" id="GO:0007015">
    <property type="term" value="P:actin filament organization"/>
    <property type="evidence" value="ECO:0007669"/>
    <property type="project" value="TreeGrafter"/>
</dbReference>
<dbReference type="GO" id="GO:0030239">
    <property type="term" value="P:myofibril assembly"/>
    <property type="evidence" value="ECO:0007669"/>
    <property type="project" value="TreeGrafter"/>
</dbReference>
<dbReference type="InterPro" id="IPR032675">
    <property type="entry name" value="LRR_dom_sf"/>
</dbReference>
<keyword evidence="6" id="KW-0206">Cytoskeleton</keyword>
<dbReference type="GO" id="GO:0005865">
    <property type="term" value="C:striated muscle thin filament"/>
    <property type="evidence" value="ECO:0007669"/>
    <property type="project" value="TreeGrafter"/>
</dbReference>
<dbReference type="GO" id="GO:0006936">
    <property type="term" value="P:muscle contraction"/>
    <property type="evidence" value="ECO:0007669"/>
    <property type="project" value="TreeGrafter"/>
</dbReference>
<evidence type="ECO:0000256" key="11">
    <source>
        <dbReference type="SAM" id="MobiDB-lite"/>
    </source>
</evidence>
<evidence type="ECO:0000256" key="10">
    <source>
        <dbReference type="ARBA" id="ARBA00082065"/>
    </source>
</evidence>
<proteinExistence type="inferred from homology"/>
<evidence type="ECO:0000256" key="2">
    <source>
        <dbReference type="ARBA" id="ARBA00009345"/>
    </source>
</evidence>
<feature type="compositionally biased region" description="Pro residues" evidence="11">
    <location>
        <begin position="450"/>
        <end position="464"/>
    </location>
</feature>
<feature type="compositionally biased region" description="Basic and acidic residues" evidence="11">
    <location>
        <begin position="440"/>
        <end position="449"/>
    </location>
</feature>
<feature type="compositionally biased region" description="Low complexity" evidence="11">
    <location>
        <begin position="488"/>
        <end position="499"/>
    </location>
</feature>
<dbReference type="PANTHER" id="PTHR10901">
    <property type="entry name" value="TROPOMODULIN"/>
    <property type="match status" value="1"/>
</dbReference>
<evidence type="ECO:0000256" key="1">
    <source>
        <dbReference type="ARBA" id="ARBA00004245"/>
    </source>
</evidence>